<dbReference type="InterPro" id="IPR001584">
    <property type="entry name" value="Integrase_cat-core"/>
</dbReference>
<dbReference type="PANTHER" id="PTHR37984:SF5">
    <property type="entry name" value="PROTEIN NYNRIN-LIKE"/>
    <property type="match status" value="1"/>
</dbReference>
<dbReference type="EMBL" id="NBNE01000955">
    <property type="protein sequence ID" value="OWZ16310.1"/>
    <property type="molecule type" value="Genomic_DNA"/>
</dbReference>
<dbReference type="GO" id="GO:0015074">
    <property type="term" value="P:DNA integration"/>
    <property type="evidence" value="ECO:0007669"/>
    <property type="project" value="InterPro"/>
</dbReference>
<feature type="domain" description="Integrase catalytic" evidence="3">
    <location>
        <begin position="693"/>
        <end position="857"/>
    </location>
</feature>
<evidence type="ECO:0000313" key="5">
    <source>
        <dbReference type="Proteomes" id="UP000198211"/>
    </source>
</evidence>
<dbReference type="PANTHER" id="PTHR37984">
    <property type="entry name" value="PROTEIN CBG26694"/>
    <property type="match status" value="1"/>
</dbReference>
<gene>
    <name evidence="4" type="ORF">PHMEG_0009913</name>
</gene>
<feature type="non-terminal residue" evidence="4">
    <location>
        <position position="1"/>
    </location>
</feature>
<feature type="region of interest" description="Disordered" evidence="2">
    <location>
        <begin position="869"/>
        <end position="899"/>
    </location>
</feature>
<dbReference type="Gene3D" id="3.30.70.270">
    <property type="match status" value="2"/>
</dbReference>
<dbReference type="Proteomes" id="UP000198211">
    <property type="component" value="Unassembled WGS sequence"/>
</dbReference>
<sequence>IPRYALRPCSDVPVADRMPAEMRQRHSHAFDHFSGSGLRATRNSAIILRHLSAPELDGSHTIPLYVAAEARVVFITIKYVLDFSYYQDGRRRVPPTVNPGEGIFTGPVTAALGTATSGTRQIEPVTEGQSFPPSQLSYSDDSDGEAIWGQAPTSVSVQPARKRELFATKPVAEDVESLKRLRVSYSGKTSMLPVLINGSTSTKAQYNPSALQRVIHSQIVTGTYAALEPQLLLETLQVQHDSYAFLPHPTILRAIYSWDLGLRGLSVLHFAPIVVGSKQKNAPAPLNCMVSHVFRPLRDFAPSYFDDIFVHSRAEGNVFSLEVHLRHLKQVFQVMREIQLYANLKKCVFCATEIPVLGCYMSKNGVRVDPEKIASVCSWPTPTNPTELRQWLGMANYLHKYTKNYPKLIQLLPTLLKKDTPWVWEPEHRDAFDAVKKSLSCAPVLMLADESQPLHVVCHASNFVIGSALMQFDDEGRERVISYQSRQLNPVERNYPGHDKELPSIRYTLIKFRVYLLGEQTFAVYTDHASVRTAMKFPHLSQRMARWLSFFSEYSFMVNYKPSKNNILADGLPRRPDYDSHEGLGRQAVVEDEEEDSCASGLNPTSVTSELSLREEISAAYEYNEQYAGILTHPRSPSDASLKALSRSTRSHIERYPLDRSLLTYTIDRFNAPRVVVSNDKDLRARIIHGWHLGREKTSAAVSRDFYWPHQYKWVRKRVRTCKMLGFVDRFSKMVHFVPVSVEVTAEESAVHFVDDLFRHHGLPESIIFDRDPRFTAAFWSKHFELLGTNLMMSTAGHPETDGQTEQVNRVFEDVLRSYATSFKNWSSFLPLAEFAVNNAEHFSTGMTPFFVNFARHPRVPAMLAVGHPTESRDSTLGGGEAVASDTTPVNTPVPQRVSPSETIVNAVTRAQMKQSLTSPRNAVSLLAQWTTMTQTPPYSLPRNL</sequence>
<evidence type="ECO:0000313" key="4">
    <source>
        <dbReference type="EMBL" id="OWZ16310.1"/>
    </source>
</evidence>
<comment type="caution">
    <text evidence="4">The sequence shown here is derived from an EMBL/GenBank/DDBJ whole genome shotgun (WGS) entry which is preliminary data.</text>
</comment>
<dbReference type="InterPro" id="IPR041577">
    <property type="entry name" value="RT_RNaseH_2"/>
</dbReference>
<dbReference type="OrthoDB" id="116424at2759"/>
<dbReference type="InterPro" id="IPR036397">
    <property type="entry name" value="RNaseH_sf"/>
</dbReference>
<dbReference type="InterPro" id="IPR000477">
    <property type="entry name" value="RT_dom"/>
</dbReference>
<evidence type="ECO:0000259" key="3">
    <source>
        <dbReference type="PROSITE" id="PS50994"/>
    </source>
</evidence>
<dbReference type="GO" id="GO:0003676">
    <property type="term" value="F:nucleic acid binding"/>
    <property type="evidence" value="ECO:0007669"/>
    <property type="project" value="InterPro"/>
</dbReference>
<organism evidence="4 5">
    <name type="scientific">Phytophthora megakarya</name>
    <dbReference type="NCBI Taxonomy" id="4795"/>
    <lineage>
        <taxon>Eukaryota</taxon>
        <taxon>Sar</taxon>
        <taxon>Stramenopiles</taxon>
        <taxon>Oomycota</taxon>
        <taxon>Peronosporomycetes</taxon>
        <taxon>Peronosporales</taxon>
        <taxon>Peronosporaceae</taxon>
        <taxon>Phytophthora</taxon>
    </lineage>
</organism>
<dbReference type="GO" id="GO:0003964">
    <property type="term" value="F:RNA-directed DNA polymerase activity"/>
    <property type="evidence" value="ECO:0007669"/>
    <property type="project" value="UniProtKB-KW"/>
</dbReference>
<dbReference type="Pfam" id="PF17919">
    <property type="entry name" value="RT_RNaseH_2"/>
    <property type="match status" value="1"/>
</dbReference>
<protein>
    <submittedName>
        <fullName evidence="4">Reverse transcriptase</fullName>
    </submittedName>
</protein>
<dbReference type="CDD" id="cd09274">
    <property type="entry name" value="RNase_HI_RT_Ty3"/>
    <property type="match status" value="1"/>
</dbReference>
<dbReference type="Pfam" id="PF17921">
    <property type="entry name" value="Integrase_H2C2"/>
    <property type="match status" value="1"/>
</dbReference>
<dbReference type="PROSITE" id="PS50994">
    <property type="entry name" value="INTEGRASE"/>
    <property type="match status" value="1"/>
</dbReference>
<evidence type="ECO:0000256" key="1">
    <source>
        <dbReference type="ARBA" id="ARBA00023268"/>
    </source>
</evidence>
<keyword evidence="4" id="KW-0808">Transferase</keyword>
<name>A0A225WHF8_9STRA</name>
<dbReference type="InterPro" id="IPR041588">
    <property type="entry name" value="Integrase_H2C2"/>
</dbReference>
<proteinExistence type="predicted"/>
<accession>A0A225WHF8</accession>
<dbReference type="Pfam" id="PF00078">
    <property type="entry name" value="RVT_1"/>
    <property type="match status" value="1"/>
</dbReference>
<keyword evidence="5" id="KW-1185">Reference proteome</keyword>
<dbReference type="FunFam" id="3.30.70.270:FF:000020">
    <property type="entry name" value="Transposon Tf2-6 polyprotein-like Protein"/>
    <property type="match status" value="1"/>
</dbReference>
<dbReference type="SUPFAM" id="SSF56672">
    <property type="entry name" value="DNA/RNA polymerases"/>
    <property type="match status" value="1"/>
</dbReference>
<dbReference type="Gene3D" id="3.30.420.10">
    <property type="entry name" value="Ribonuclease H-like superfamily/Ribonuclease H"/>
    <property type="match status" value="1"/>
</dbReference>
<keyword evidence="4" id="KW-0695">RNA-directed DNA polymerase</keyword>
<evidence type="ECO:0000256" key="2">
    <source>
        <dbReference type="SAM" id="MobiDB-lite"/>
    </source>
</evidence>
<feature type="compositionally biased region" description="Polar residues" evidence="2">
    <location>
        <begin position="885"/>
        <end position="899"/>
    </location>
</feature>
<dbReference type="InterPro" id="IPR043502">
    <property type="entry name" value="DNA/RNA_pol_sf"/>
</dbReference>
<dbReference type="SUPFAM" id="SSF53098">
    <property type="entry name" value="Ribonuclease H-like"/>
    <property type="match status" value="1"/>
</dbReference>
<keyword evidence="1" id="KW-0511">Multifunctional enzyme</keyword>
<dbReference type="InterPro" id="IPR012337">
    <property type="entry name" value="RNaseH-like_sf"/>
</dbReference>
<dbReference type="AlphaFoldDB" id="A0A225WHF8"/>
<reference evidence="5" key="1">
    <citation type="submission" date="2017-03" db="EMBL/GenBank/DDBJ databases">
        <title>Phytopthora megakarya and P. palmivora, two closely related causual agents of cacao black pod achieved similar genome size and gene model numbers by different mechanisms.</title>
        <authorList>
            <person name="Ali S."/>
            <person name="Shao J."/>
            <person name="Larry D.J."/>
            <person name="Kronmiller B."/>
            <person name="Shen D."/>
            <person name="Strem M.D."/>
            <person name="Melnick R.L."/>
            <person name="Guiltinan M.J."/>
            <person name="Tyler B.M."/>
            <person name="Meinhardt L.W."/>
            <person name="Bailey B.A."/>
        </authorList>
    </citation>
    <scope>NUCLEOTIDE SEQUENCE [LARGE SCALE GENOMIC DNA]</scope>
    <source>
        <strain evidence="5">zdho120</strain>
    </source>
</reference>
<keyword evidence="4" id="KW-0548">Nucleotidyltransferase</keyword>
<dbReference type="InterPro" id="IPR050951">
    <property type="entry name" value="Retrovirus_Pol_polyprotein"/>
</dbReference>
<dbReference type="InterPro" id="IPR043128">
    <property type="entry name" value="Rev_trsase/Diguanyl_cyclase"/>
</dbReference>